<organism evidence="7 8">
    <name type="scientific">Sphaerulina musiva (strain SO2202)</name>
    <name type="common">Poplar stem canker fungus</name>
    <name type="synonym">Septoria musiva</name>
    <dbReference type="NCBI Taxonomy" id="692275"/>
    <lineage>
        <taxon>Eukaryota</taxon>
        <taxon>Fungi</taxon>
        <taxon>Dikarya</taxon>
        <taxon>Ascomycota</taxon>
        <taxon>Pezizomycotina</taxon>
        <taxon>Dothideomycetes</taxon>
        <taxon>Dothideomycetidae</taxon>
        <taxon>Mycosphaerellales</taxon>
        <taxon>Mycosphaerellaceae</taxon>
        <taxon>Sphaerulina</taxon>
    </lineage>
</organism>
<feature type="domain" description="FAD-dependent oxidoreductase 2 FAD-binding" evidence="6">
    <location>
        <begin position="269"/>
        <end position="690"/>
    </location>
</feature>
<dbReference type="GO" id="GO:0016491">
    <property type="term" value="F:oxidoreductase activity"/>
    <property type="evidence" value="ECO:0007669"/>
    <property type="project" value="UniProtKB-KW"/>
</dbReference>
<dbReference type="SUPFAM" id="SSF51905">
    <property type="entry name" value="FAD/NAD(P)-binding domain"/>
    <property type="match status" value="1"/>
</dbReference>
<dbReference type="InterPro" id="IPR050315">
    <property type="entry name" value="FAD-oxidoreductase_2"/>
</dbReference>
<feature type="compositionally biased region" description="Basic and acidic residues" evidence="5">
    <location>
        <begin position="117"/>
        <end position="129"/>
    </location>
</feature>
<dbReference type="GeneID" id="27904880"/>
<dbReference type="PANTHER" id="PTHR43400">
    <property type="entry name" value="FUMARATE REDUCTASE"/>
    <property type="match status" value="1"/>
</dbReference>
<dbReference type="RefSeq" id="XP_016758529.1">
    <property type="nucleotide sequence ID" value="XM_016907743.1"/>
</dbReference>
<keyword evidence="2" id="KW-0285">Flavoprotein</keyword>
<keyword evidence="8" id="KW-1185">Reference proteome</keyword>
<dbReference type="HOGENOM" id="CLU_011398_4_6_1"/>
<keyword evidence="4" id="KW-0560">Oxidoreductase</keyword>
<dbReference type="eggNOG" id="KOG2404">
    <property type="taxonomic scope" value="Eukaryota"/>
</dbReference>
<proteinExistence type="predicted"/>
<protein>
    <submittedName>
        <fullName evidence="7">FAD/NAD(P)-binding domain-containing protein</fullName>
    </submittedName>
</protein>
<dbReference type="Proteomes" id="UP000016931">
    <property type="component" value="Unassembled WGS sequence"/>
</dbReference>
<feature type="region of interest" description="Disordered" evidence="5">
    <location>
        <begin position="235"/>
        <end position="255"/>
    </location>
</feature>
<evidence type="ECO:0000256" key="4">
    <source>
        <dbReference type="ARBA" id="ARBA00023002"/>
    </source>
</evidence>
<reference evidence="7 8" key="1">
    <citation type="journal article" date="2012" name="PLoS Pathog.">
        <title>Diverse lifestyles and strategies of plant pathogenesis encoded in the genomes of eighteen Dothideomycetes fungi.</title>
        <authorList>
            <person name="Ohm R.A."/>
            <person name="Feau N."/>
            <person name="Henrissat B."/>
            <person name="Schoch C.L."/>
            <person name="Horwitz B.A."/>
            <person name="Barry K.W."/>
            <person name="Condon B.J."/>
            <person name="Copeland A.C."/>
            <person name="Dhillon B."/>
            <person name="Glaser F."/>
            <person name="Hesse C.N."/>
            <person name="Kosti I."/>
            <person name="LaButti K."/>
            <person name="Lindquist E.A."/>
            <person name="Lucas S."/>
            <person name="Salamov A.A."/>
            <person name="Bradshaw R.E."/>
            <person name="Ciuffetti L."/>
            <person name="Hamelin R.C."/>
            <person name="Kema G.H.J."/>
            <person name="Lawrence C."/>
            <person name="Scott J.A."/>
            <person name="Spatafora J.W."/>
            <person name="Turgeon B.G."/>
            <person name="de Wit P.J.G.M."/>
            <person name="Zhong S."/>
            <person name="Goodwin S.B."/>
            <person name="Grigoriev I.V."/>
        </authorList>
    </citation>
    <scope>NUCLEOTIDE SEQUENCE [LARGE SCALE GENOMIC DNA]</scope>
    <source>
        <strain evidence="7 8">SO2202</strain>
    </source>
</reference>
<dbReference type="InterPro" id="IPR036188">
    <property type="entry name" value="FAD/NAD-bd_sf"/>
</dbReference>
<evidence type="ECO:0000256" key="5">
    <source>
        <dbReference type="SAM" id="MobiDB-lite"/>
    </source>
</evidence>
<dbReference type="InterPro" id="IPR027477">
    <property type="entry name" value="Succ_DH/fumarate_Rdtase_cat_sf"/>
</dbReference>
<evidence type="ECO:0000313" key="8">
    <source>
        <dbReference type="Proteomes" id="UP000016931"/>
    </source>
</evidence>
<dbReference type="Gene3D" id="3.50.50.60">
    <property type="entry name" value="FAD/NAD(P)-binding domain"/>
    <property type="match status" value="1"/>
</dbReference>
<keyword evidence="3" id="KW-0274">FAD</keyword>
<gene>
    <name evidence="7" type="ORF">SEPMUDRAFT_157647</name>
</gene>
<dbReference type="NCBIfam" id="NF006130">
    <property type="entry name" value="PRK08274.1"/>
    <property type="match status" value="1"/>
</dbReference>
<evidence type="ECO:0000259" key="6">
    <source>
        <dbReference type="Pfam" id="PF00890"/>
    </source>
</evidence>
<evidence type="ECO:0000256" key="3">
    <source>
        <dbReference type="ARBA" id="ARBA00022827"/>
    </source>
</evidence>
<feature type="region of interest" description="Disordered" evidence="5">
    <location>
        <begin position="90"/>
        <end position="146"/>
    </location>
</feature>
<dbReference type="Gene3D" id="3.90.700.10">
    <property type="entry name" value="Succinate dehydrogenase/fumarate reductase flavoprotein, catalytic domain"/>
    <property type="match status" value="1"/>
</dbReference>
<feature type="compositionally biased region" description="Basic and acidic residues" evidence="5">
    <location>
        <begin position="91"/>
        <end position="106"/>
    </location>
</feature>
<dbReference type="OrthoDB" id="7777654at2759"/>
<evidence type="ECO:0000256" key="2">
    <source>
        <dbReference type="ARBA" id="ARBA00022630"/>
    </source>
</evidence>
<dbReference type="PANTHER" id="PTHR43400:SF7">
    <property type="entry name" value="FAD-DEPENDENT OXIDOREDUCTASE 2 FAD BINDING DOMAIN-CONTAINING PROTEIN"/>
    <property type="match status" value="1"/>
</dbReference>
<dbReference type="AlphaFoldDB" id="N1QGY1"/>
<dbReference type="InterPro" id="IPR003953">
    <property type="entry name" value="FAD-dep_OxRdtase_2_FAD-bd"/>
</dbReference>
<name>N1QGY1_SPHMS</name>
<accession>N1QGY1</accession>
<dbReference type="STRING" id="692275.N1QGY1"/>
<evidence type="ECO:0000313" key="7">
    <source>
        <dbReference type="EMBL" id="EMF10408.1"/>
    </source>
</evidence>
<comment type="cofactor">
    <cofactor evidence="1">
        <name>FAD</name>
        <dbReference type="ChEBI" id="CHEBI:57692"/>
    </cofactor>
</comment>
<dbReference type="OMA" id="VIICEIS"/>
<dbReference type="EMBL" id="KB456267">
    <property type="protein sequence ID" value="EMF10408.1"/>
    <property type="molecule type" value="Genomic_DNA"/>
</dbReference>
<sequence length="717" mass="79540">MYLGVRDMDMDVRMGMESMGNSIIVDRSCRRTGCDGLMGEGEMKREMEMEEHTCVEKEGNEEKVNEEEGHAAVIFQGTDLDVEIRGVVMMGREREREEEEKGKEGGEGGGQQQKVGQEQREQEQVKREVEEEEEEEKGKEKSSPSELLQQSWDIVIVGTGAAGLTAALEAATTGSTPQQQGEQKQKRPLRILLLEKAPLEWGAGGNGYFTAAAYRTQHSGLRDILPLVSNVRAEDEDEEVPKRHKEDDETVEKVSSNKIDLPPYSASDFQHDLQRVTQGQSDAALGDIVIRESLELVQWLKRVGGVDWWLSFRRQAYQIDGRWKFWGGLCLTVKEGGKGLIRDLLGAVKRQKGCEICFGSEVKKLVVDDDSGAKIKGVEVEMGGRRYQVQTRNVILAAGGFEASPELRKKWMGPGWERAHTRGTPYNTGDMLLAALDVGAKRVGDFSPTGCHSVAWDADSPKNGGDREKTNEFTKSGYPLGLMLNTHGRRFVDEGVDLRNYTYAKFGRAILEQPQSIAFQVWDREGQQWLRAEEYRDEIVQKVTADSIEELARKLHDDHHGLQNAGEFVQTIHEYNSAVAAHRAEYPHAQLNPAVRDQLSTQSTSVQLELPKSNWAVPIRTPPFLAVVVTSGITFTFGGLAINPENGAVLRADHDHDHDHDDDGRSEMEGLYCVGEMVGGLFYHNYPGGAGLTAGGVFGRRAGRAAAVAARVQQGMD</sequence>
<dbReference type="Pfam" id="PF00890">
    <property type="entry name" value="FAD_binding_2"/>
    <property type="match status" value="1"/>
</dbReference>
<dbReference type="SUPFAM" id="SSF56425">
    <property type="entry name" value="Succinate dehydrogenase/fumarate reductase flavoprotein, catalytic domain"/>
    <property type="match status" value="1"/>
</dbReference>
<evidence type="ECO:0000256" key="1">
    <source>
        <dbReference type="ARBA" id="ARBA00001974"/>
    </source>
</evidence>